<keyword evidence="2" id="KW-1185">Reference proteome</keyword>
<evidence type="ECO:0000313" key="2">
    <source>
        <dbReference type="Proteomes" id="UP001214553"/>
    </source>
</evidence>
<evidence type="ECO:0000313" key="1">
    <source>
        <dbReference type="EMBL" id="WEG08621.1"/>
    </source>
</evidence>
<proteinExistence type="predicted"/>
<organism evidence="1 2">
    <name type="scientific">Microbacterium horticulturae</name>
    <dbReference type="NCBI Taxonomy" id="3028316"/>
    <lineage>
        <taxon>Bacteria</taxon>
        <taxon>Bacillati</taxon>
        <taxon>Actinomycetota</taxon>
        <taxon>Actinomycetes</taxon>
        <taxon>Micrococcales</taxon>
        <taxon>Microbacteriaceae</taxon>
        <taxon>Microbacterium</taxon>
    </lineage>
</organism>
<dbReference type="EMBL" id="CP119108">
    <property type="protein sequence ID" value="WEG08621.1"/>
    <property type="molecule type" value="Genomic_DNA"/>
</dbReference>
<gene>
    <name evidence="1" type="ORF">PU630_15455</name>
</gene>
<name>A0ABY8BWR1_9MICO</name>
<protein>
    <submittedName>
        <fullName evidence="1">Uncharacterized protein</fullName>
    </submittedName>
</protein>
<accession>A0ABY8BWR1</accession>
<sequence length="57" mass="6218">MSTNSRDIVRALNAVLGPTLVAALAGAANRELPTEWVLDYGLTPDIHAQRRLAFAYH</sequence>
<dbReference type="RefSeq" id="WP_275277949.1">
    <property type="nucleotide sequence ID" value="NZ_CP119108.1"/>
</dbReference>
<reference evidence="1 2" key="1">
    <citation type="submission" date="2023-03" db="EMBL/GenBank/DDBJ databases">
        <title>Genome sequence of Microbacterium sp. KACC 23027.</title>
        <authorList>
            <person name="Kim S."/>
            <person name="Heo J."/>
            <person name="Kwon S.-W."/>
        </authorList>
    </citation>
    <scope>NUCLEOTIDE SEQUENCE [LARGE SCALE GENOMIC DNA]</scope>
    <source>
        <strain evidence="1 2">KACC 23027</strain>
    </source>
</reference>
<dbReference type="Proteomes" id="UP001214553">
    <property type="component" value="Chromosome"/>
</dbReference>